<accession>A0A5E4NPU4</accession>
<dbReference type="EMBL" id="CABPRJ010002414">
    <property type="protein sequence ID" value="VVC45817.1"/>
    <property type="molecule type" value="Genomic_DNA"/>
</dbReference>
<sequence>MFGVPKKPRFLKSPEGSVPKLMFDLYKSLQQHEGSQDRKTISVSKIDVQSEQTHLITSAEFLVYQSSIKKNYSVTLYKVLILNSRKELEYVDWLIEWLWFKTVGVLILWIHSYPYSLPSENAEEKLPIELSSNINLLQIFPT</sequence>
<dbReference type="Proteomes" id="UP000325440">
    <property type="component" value="Unassembled WGS sequence"/>
</dbReference>
<dbReference type="OrthoDB" id="5987191at2759"/>
<organism evidence="1 2">
    <name type="scientific">Cinara cedri</name>
    <dbReference type="NCBI Taxonomy" id="506608"/>
    <lineage>
        <taxon>Eukaryota</taxon>
        <taxon>Metazoa</taxon>
        <taxon>Ecdysozoa</taxon>
        <taxon>Arthropoda</taxon>
        <taxon>Hexapoda</taxon>
        <taxon>Insecta</taxon>
        <taxon>Pterygota</taxon>
        <taxon>Neoptera</taxon>
        <taxon>Paraneoptera</taxon>
        <taxon>Hemiptera</taxon>
        <taxon>Sternorrhyncha</taxon>
        <taxon>Aphidomorpha</taxon>
        <taxon>Aphidoidea</taxon>
        <taxon>Aphididae</taxon>
        <taxon>Lachninae</taxon>
        <taxon>Cinara</taxon>
    </lineage>
</organism>
<keyword evidence="2" id="KW-1185">Reference proteome</keyword>
<name>A0A5E4NPU4_9HEMI</name>
<proteinExistence type="predicted"/>
<evidence type="ECO:0000313" key="1">
    <source>
        <dbReference type="EMBL" id="VVC45817.1"/>
    </source>
</evidence>
<dbReference type="AlphaFoldDB" id="A0A5E4NPU4"/>
<protein>
    <submittedName>
        <fullName evidence="1">Uncharacterized protein</fullName>
    </submittedName>
</protein>
<reference evidence="1 2" key="1">
    <citation type="submission" date="2019-08" db="EMBL/GenBank/DDBJ databases">
        <authorList>
            <person name="Alioto T."/>
            <person name="Alioto T."/>
            <person name="Gomez Garrido J."/>
        </authorList>
    </citation>
    <scope>NUCLEOTIDE SEQUENCE [LARGE SCALE GENOMIC DNA]</scope>
</reference>
<gene>
    <name evidence="1" type="ORF">CINCED_3A017315</name>
</gene>
<evidence type="ECO:0000313" key="2">
    <source>
        <dbReference type="Proteomes" id="UP000325440"/>
    </source>
</evidence>